<evidence type="ECO:0000256" key="10">
    <source>
        <dbReference type="RuleBase" id="RU000688"/>
    </source>
</evidence>
<dbReference type="PANTHER" id="PTHR24248">
    <property type="entry name" value="ADRENERGIC RECEPTOR-RELATED G-PROTEIN COUPLED RECEPTOR"/>
    <property type="match status" value="1"/>
</dbReference>
<dbReference type="GO" id="GO:0071880">
    <property type="term" value="P:adenylate cyclase-activating adrenergic receptor signaling pathway"/>
    <property type="evidence" value="ECO:0007669"/>
    <property type="project" value="TreeGrafter"/>
</dbReference>
<evidence type="ECO:0000256" key="3">
    <source>
        <dbReference type="ARBA" id="ARBA00022692"/>
    </source>
</evidence>
<keyword evidence="4 12" id="KW-1133">Transmembrane helix</keyword>
<feature type="transmembrane region" description="Helical" evidence="12">
    <location>
        <begin position="240"/>
        <end position="259"/>
    </location>
</feature>
<feature type="transmembrane region" description="Helical" evidence="12">
    <location>
        <begin position="120"/>
        <end position="146"/>
    </location>
</feature>
<keyword evidence="7" id="KW-1015">Disulfide bond</keyword>
<dbReference type="PRINTS" id="PR00237">
    <property type="entry name" value="GPCRRHODOPSN"/>
</dbReference>
<feature type="transmembrane region" description="Helical" evidence="12">
    <location>
        <begin position="83"/>
        <end position="111"/>
    </location>
</feature>
<proteinExistence type="inferred from homology"/>
<keyword evidence="6 12" id="KW-0472">Membrane</keyword>
<dbReference type="OrthoDB" id="5977853at2759"/>
<dbReference type="GO" id="GO:0005886">
    <property type="term" value="C:plasma membrane"/>
    <property type="evidence" value="ECO:0007669"/>
    <property type="project" value="UniProtKB-SubCell"/>
</dbReference>
<dbReference type="Pfam" id="PF00001">
    <property type="entry name" value="7tm_1"/>
    <property type="match status" value="1"/>
</dbReference>
<evidence type="ECO:0000256" key="4">
    <source>
        <dbReference type="ARBA" id="ARBA00022989"/>
    </source>
</evidence>
<dbReference type="GO" id="GO:0043410">
    <property type="term" value="P:positive regulation of MAPK cascade"/>
    <property type="evidence" value="ECO:0007669"/>
    <property type="project" value="TreeGrafter"/>
</dbReference>
<name>A0A3S5BEK2_9PLAT</name>
<feature type="domain" description="G-protein coupled receptors family 1 profile" evidence="13">
    <location>
        <begin position="100"/>
        <end position="528"/>
    </location>
</feature>
<dbReference type="CDD" id="cd15329">
    <property type="entry name" value="7tmA_5-HT7"/>
    <property type="match status" value="1"/>
</dbReference>
<feature type="compositionally biased region" description="Basic residues" evidence="11">
    <location>
        <begin position="477"/>
        <end position="489"/>
    </location>
</feature>
<organism evidence="14 15">
    <name type="scientific">Protopolystoma xenopodis</name>
    <dbReference type="NCBI Taxonomy" id="117903"/>
    <lineage>
        <taxon>Eukaryota</taxon>
        <taxon>Metazoa</taxon>
        <taxon>Spiralia</taxon>
        <taxon>Lophotrochozoa</taxon>
        <taxon>Platyhelminthes</taxon>
        <taxon>Monogenea</taxon>
        <taxon>Polyopisthocotylea</taxon>
        <taxon>Polystomatidea</taxon>
        <taxon>Polystomatidae</taxon>
        <taxon>Protopolystoma</taxon>
    </lineage>
</organism>
<dbReference type="PANTHER" id="PTHR24248:SF199">
    <property type="entry name" value="IP13425P-RELATED"/>
    <property type="match status" value="1"/>
</dbReference>
<evidence type="ECO:0000256" key="6">
    <source>
        <dbReference type="ARBA" id="ARBA00023136"/>
    </source>
</evidence>
<evidence type="ECO:0000313" key="15">
    <source>
        <dbReference type="Proteomes" id="UP000784294"/>
    </source>
</evidence>
<sequence length="528" mass="58151">MKKINREALITILAASPFLFIILVHIKEVQGQKETIEWKTDEMVDSRSTIVSLIPLATVNPTIQTMFSNETCSSEPNYSLPVTIIVCIILLLIVMVTAGGNFLVILAVFLVKKLQTPSNLLIVSLAFSDFFVALLVLPFGIITVLCKEWPFNEGVCDMYISFDVLLCTSSILNLCAISIDRYLVIARPLQYATKRTPCRMAVMIAIAWIASALICIPPNFGWKTPIGACVCSYSEDIWYQIYATFGAFYLPLFVMLVLYGRIFKLAREMSKADARQKVRRGSSGATGIESEAISEVVMPPTNGPESRHQILPSRASIKAGSRLPNELANLEPAVAFQSHSIDSENARRLLSNGGIAGNKPVYGSSTTFRAEKGPSLVMLLAEQTGPINDMDEELTGERNYGVEKEWSEGHPSPKNAALCSTSEEVCDDIVTGVDTFRGNTMLPFTNLTSSQSPQCLRMVSPQRQTSLLSRGFAGSPGRKHSSNVSKRMRNNSDTKAIKTLGIIMGCFCLCWLPFFIFQVCSHSGIEKY</sequence>
<evidence type="ECO:0000259" key="13">
    <source>
        <dbReference type="PROSITE" id="PS50262"/>
    </source>
</evidence>
<dbReference type="AlphaFoldDB" id="A0A3S5BEK2"/>
<dbReference type="Proteomes" id="UP000784294">
    <property type="component" value="Unassembled WGS sequence"/>
</dbReference>
<evidence type="ECO:0000256" key="1">
    <source>
        <dbReference type="ARBA" id="ARBA00004651"/>
    </source>
</evidence>
<comment type="subcellular location">
    <subcellularLocation>
        <location evidence="1">Cell membrane</location>
        <topology evidence="1">Multi-pass membrane protein</topology>
    </subcellularLocation>
</comment>
<evidence type="ECO:0000256" key="9">
    <source>
        <dbReference type="ARBA" id="ARBA00023224"/>
    </source>
</evidence>
<dbReference type="InterPro" id="IPR017452">
    <property type="entry name" value="GPCR_Rhodpsn_7TM"/>
</dbReference>
<accession>A0A3S5BEK2</accession>
<dbReference type="PROSITE" id="PS00237">
    <property type="entry name" value="G_PROTEIN_RECEP_F1_1"/>
    <property type="match status" value="1"/>
</dbReference>
<keyword evidence="9 10" id="KW-0807">Transducer</keyword>
<evidence type="ECO:0000256" key="8">
    <source>
        <dbReference type="ARBA" id="ARBA00023170"/>
    </source>
</evidence>
<evidence type="ECO:0000256" key="12">
    <source>
        <dbReference type="SAM" id="Phobius"/>
    </source>
</evidence>
<comment type="caution">
    <text evidence="14">The sequence shown here is derived from an EMBL/GenBank/DDBJ whole genome shotgun (WGS) entry which is preliminary data.</text>
</comment>
<dbReference type="SUPFAM" id="SSF81321">
    <property type="entry name" value="Family A G protein-coupled receptor-like"/>
    <property type="match status" value="1"/>
</dbReference>
<evidence type="ECO:0000256" key="11">
    <source>
        <dbReference type="SAM" id="MobiDB-lite"/>
    </source>
</evidence>
<feature type="transmembrane region" description="Helical" evidence="12">
    <location>
        <begin position="158"/>
        <end position="179"/>
    </location>
</feature>
<keyword evidence="3 10" id="KW-0812">Transmembrane</keyword>
<dbReference type="GO" id="GO:0004993">
    <property type="term" value="F:G protein-coupled serotonin receptor activity"/>
    <property type="evidence" value="ECO:0007669"/>
    <property type="project" value="UniProtKB-ARBA"/>
</dbReference>
<keyword evidence="5 10" id="KW-0297">G-protein coupled receptor</keyword>
<evidence type="ECO:0000256" key="2">
    <source>
        <dbReference type="ARBA" id="ARBA00022475"/>
    </source>
</evidence>
<dbReference type="PROSITE" id="PS50262">
    <property type="entry name" value="G_PROTEIN_RECEP_F1_2"/>
    <property type="match status" value="1"/>
</dbReference>
<reference evidence="14" key="1">
    <citation type="submission" date="2018-11" db="EMBL/GenBank/DDBJ databases">
        <authorList>
            <consortium name="Pathogen Informatics"/>
        </authorList>
    </citation>
    <scope>NUCLEOTIDE SEQUENCE</scope>
</reference>
<gene>
    <name evidence="14" type="ORF">PXEA_LOCUS14824</name>
</gene>
<keyword evidence="15" id="KW-1185">Reference proteome</keyword>
<feature type="transmembrane region" description="Helical" evidence="12">
    <location>
        <begin position="200"/>
        <end position="220"/>
    </location>
</feature>
<dbReference type="InterPro" id="IPR000276">
    <property type="entry name" value="GPCR_Rhodpsn"/>
</dbReference>
<dbReference type="EMBL" id="CAAALY010051008">
    <property type="protein sequence ID" value="VEL21384.1"/>
    <property type="molecule type" value="Genomic_DNA"/>
</dbReference>
<evidence type="ECO:0000313" key="14">
    <source>
        <dbReference type="EMBL" id="VEL21384.1"/>
    </source>
</evidence>
<evidence type="ECO:0000256" key="7">
    <source>
        <dbReference type="ARBA" id="ARBA00023157"/>
    </source>
</evidence>
<protein>
    <recommendedName>
        <fullName evidence="13">G-protein coupled receptors family 1 profile domain-containing protein</fullName>
    </recommendedName>
</protein>
<evidence type="ECO:0000256" key="5">
    <source>
        <dbReference type="ARBA" id="ARBA00023040"/>
    </source>
</evidence>
<feature type="transmembrane region" description="Helical" evidence="12">
    <location>
        <begin position="496"/>
        <end position="517"/>
    </location>
</feature>
<feature type="region of interest" description="Disordered" evidence="11">
    <location>
        <begin position="470"/>
        <end position="489"/>
    </location>
</feature>
<dbReference type="Gene3D" id="1.20.1070.10">
    <property type="entry name" value="Rhodopsin 7-helix transmembrane proteins"/>
    <property type="match status" value="2"/>
</dbReference>
<dbReference type="SMART" id="SM01381">
    <property type="entry name" value="7TM_GPCR_Srsx"/>
    <property type="match status" value="1"/>
</dbReference>
<comment type="similarity">
    <text evidence="10">Belongs to the G-protein coupled receptor 1 family.</text>
</comment>
<keyword evidence="8 10" id="KW-0675">Receptor</keyword>
<keyword evidence="2" id="KW-1003">Cell membrane</keyword>